<sequence length="72" mass="8412">IPICKVIDSNNFKIVNVRFQQYPSHIPAYSSKTIDGHPDRHLRTSYLVKNDLSHYRTRATPPLNNSREKKFS</sequence>
<gene>
    <name evidence="1" type="ORF">METZ01_LOCUS415035</name>
</gene>
<name>A0A382WVX9_9ZZZZ</name>
<organism evidence="1">
    <name type="scientific">marine metagenome</name>
    <dbReference type="NCBI Taxonomy" id="408172"/>
    <lineage>
        <taxon>unclassified sequences</taxon>
        <taxon>metagenomes</taxon>
        <taxon>ecological metagenomes</taxon>
    </lineage>
</organism>
<evidence type="ECO:0000313" key="1">
    <source>
        <dbReference type="EMBL" id="SVD62181.1"/>
    </source>
</evidence>
<dbReference type="EMBL" id="UINC01162429">
    <property type="protein sequence ID" value="SVD62181.1"/>
    <property type="molecule type" value="Genomic_DNA"/>
</dbReference>
<dbReference type="AlphaFoldDB" id="A0A382WVX9"/>
<protein>
    <submittedName>
        <fullName evidence="1">Uncharacterized protein</fullName>
    </submittedName>
</protein>
<proteinExistence type="predicted"/>
<reference evidence="1" key="1">
    <citation type="submission" date="2018-05" db="EMBL/GenBank/DDBJ databases">
        <authorList>
            <person name="Lanie J.A."/>
            <person name="Ng W.-L."/>
            <person name="Kazmierczak K.M."/>
            <person name="Andrzejewski T.M."/>
            <person name="Davidsen T.M."/>
            <person name="Wayne K.J."/>
            <person name="Tettelin H."/>
            <person name="Glass J.I."/>
            <person name="Rusch D."/>
            <person name="Podicherti R."/>
            <person name="Tsui H.-C.T."/>
            <person name="Winkler M.E."/>
        </authorList>
    </citation>
    <scope>NUCLEOTIDE SEQUENCE</scope>
</reference>
<accession>A0A382WVX9</accession>
<feature type="non-terminal residue" evidence="1">
    <location>
        <position position="1"/>
    </location>
</feature>